<dbReference type="EC" id="3.5.4.2" evidence="7"/>
<dbReference type="GO" id="GO:0000034">
    <property type="term" value="F:adenine deaminase activity"/>
    <property type="evidence" value="ECO:0007669"/>
    <property type="project" value="UniProtKB-UniRule"/>
</dbReference>
<evidence type="ECO:0000256" key="1">
    <source>
        <dbReference type="ARBA" id="ARBA00001947"/>
    </source>
</evidence>
<evidence type="ECO:0000256" key="7">
    <source>
        <dbReference type="HAMAP-Rule" id="MF_01962"/>
    </source>
</evidence>
<keyword evidence="3" id="KW-0479">Metal-binding</keyword>
<dbReference type="OrthoDB" id="105475at2"/>
<dbReference type="Gene3D" id="3.20.20.140">
    <property type="entry name" value="Metal-dependent hydrolases"/>
    <property type="match status" value="1"/>
</dbReference>
<dbReference type="EMBL" id="QEOP01000002">
    <property type="protein sequence ID" value="PVZ94842.1"/>
    <property type="molecule type" value="Genomic_DNA"/>
</dbReference>
<feature type="site" description="Important for catalytic activity" evidence="7">
    <location>
        <position position="204"/>
    </location>
</feature>
<proteinExistence type="inferred from homology"/>
<keyword evidence="6 7" id="KW-0546">Nucleotide metabolism</keyword>
<evidence type="ECO:0000256" key="5">
    <source>
        <dbReference type="ARBA" id="ARBA00022833"/>
    </source>
</evidence>
<dbReference type="AlphaFoldDB" id="A0A2V1HT50"/>
<dbReference type="PANTHER" id="PTHR43114">
    <property type="entry name" value="ADENINE DEAMINASE"/>
    <property type="match status" value="1"/>
</dbReference>
<dbReference type="PROSITE" id="PS00485">
    <property type="entry name" value="A_DEAMINASE"/>
    <property type="match status" value="1"/>
</dbReference>
<dbReference type="InterPro" id="IPR028892">
    <property type="entry name" value="ADE"/>
</dbReference>
<evidence type="ECO:0000313" key="9">
    <source>
        <dbReference type="EMBL" id="PVZ94842.1"/>
    </source>
</evidence>
<dbReference type="GO" id="GO:0006146">
    <property type="term" value="P:adenine catabolic process"/>
    <property type="evidence" value="ECO:0007669"/>
    <property type="project" value="UniProtKB-UniRule"/>
</dbReference>
<evidence type="ECO:0000259" key="8">
    <source>
        <dbReference type="Pfam" id="PF00962"/>
    </source>
</evidence>
<feature type="binding site" evidence="7">
    <location>
        <position position="263"/>
    </location>
    <ligand>
        <name>substrate</name>
    </ligand>
</feature>
<comment type="catalytic activity">
    <reaction evidence="7">
        <text>adenine + H2O + H(+) = hypoxanthine + NH4(+)</text>
        <dbReference type="Rhea" id="RHEA:23688"/>
        <dbReference type="ChEBI" id="CHEBI:15377"/>
        <dbReference type="ChEBI" id="CHEBI:15378"/>
        <dbReference type="ChEBI" id="CHEBI:16708"/>
        <dbReference type="ChEBI" id="CHEBI:17368"/>
        <dbReference type="ChEBI" id="CHEBI:28938"/>
        <dbReference type="EC" id="3.5.4.2"/>
    </reaction>
</comment>
<dbReference type="NCBIfam" id="TIGR01430">
    <property type="entry name" value="aden_deam"/>
    <property type="match status" value="1"/>
</dbReference>
<feature type="active site" description="Proton donor" evidence="7">
    <location>
        <position position="183"/>
    </location>
</feature>
<keyword evidence="2" id="KW-0963">Cytoplasm</keyword>
<keyword evidence="5" id="KW-0862">Zinc</keyword>
<dbReference type="PANTHER" id="PTHR43114:SF6">
    <property type="entry name" value="ADENINE DEAMINASE"/>
    <property type="match status" value="1"/>
</dbReference>
<dbReference type="SUPFAM" id="SSF51556">
    <property type="entry name" value="Metallo-dependent hydrolases"/>
    <property type="match status" value="1"/>
</dbReference>
<comment type="caution">
    <text evidence="7">Lacks conserved residue(s) required for the propagation of feature annotation.</text>
</comment>
<evidence type="ECO:0000313" key="10">
    <source>
        <dbReference type="Proteomes" id="UP000244893"/>
    </source>
</evidence>
<dbReference type="Pfam" id="PF00962">
    <property type="entry name" value="A_deaminase"/>
    <property type="match status" value="1"/>
</dbReference>
<evidence type="ECO:0000256" key="4">
    <source>
        <dbReference type="ARBA" id="ARBA00022801"/>
    </source>
</evidence>
<dbReference type="NCBIfam" id="NF006850">
    <property type="entry name" value="PRK09358.1-6"/>
    <property type="match status" value="1"/>
</dbReference>
<reference evidence="9 10" key="1">
    <citation type="submission" date="2018-05" db="EMBL/GenBank/DDBJ databases">
        <title>Amnibacterium sp. M8JJ-5, whole genome shotgun sequence.</title>
        <authorList>
            <person name="Tuo L."/>
        </authorList>
    </citation>
    <scope>NUCLEOTIDE SEQUENCE [LARGE SCALE GENOMIC DNA]</scope>
    <source>
        <strain evidence="9 10">M8JJ-5</strain>
    </source>
</reference>
<gene>
    <name evidence="9" type="ORF">DDQ50_08060</name>
</gene>
<dbReference type="GO" id="GO:0009117">
    <property type="term" value="P:nucleotide metabolic process"/>
    <property type="evidence" value="ECO:0007669"/>
    <property type="project" value="UniProtKB-KW"/>
</dbReference>
<protein>
    <recommendedName>
        <fullName evidence="7">Adenine deaminase</fullName>
        <shortName evidence="7">ADE</shortName>
        <ecNumber evidence="7">3.5.4.2</ecNumber>
    </recommendedName>
    <alternativeName>
        <fullName evidence="7">Adenine aminohydrolase</fullName>
        <shortName evidence="7">AAH</shortName>
    </alternativeName>
</protein>
<dbReference type="InterPro" id="IPR006650">
    <property type="entry name" value="A/AMP_deam_AS"/>
</dbReference>
<dbReference type="InterPro" id="IPR032466">
    <property type="entry name" value="Metal_Hydrolase"/>
</dbReference>
<dbReference type="GO" id="GO:0009168">
    <property type="term" value="P:purine ribonucleoside monophosphate biosynthetic process"/>
    <property type="evidence" value="ECO:0007669"/>
    <property type="project" value="InterPro"/>
</dbReference>
<dbReference type="GO" id="GO:0043103">
    <property type="term" value="P:hypoxanthine salvage"/>
    <property type="evidence" value="ECO:0007669"/>
    <property type="project" value="UniProtKB-UniRule"/>
</dbReference>
<comment type="cofactor">
    <cofactor evidence="1">
        <name>Zn(2+)</name>
        <dbReference type="ChEBI" id="CHEBI:29105"/>
    </cofactor>
</comment>
<evidence type="ECO:0000256" key="3">
    <source>
        <dbReference type="ARBA" id="ARBA00022723"/>
    </source>
</evidence>
<dbReference type="GO" id="GO:0046872">
    <property type="term" value="F:metal ion binding"/>
    <property type="evidence" value="ECO:0007669"/>
    <property type="project" value="UniProtKB-KW"/>
</dbReference>
<keyword evidence="10" id="KW-1185">Reference proteome</keyword>
<sequence>MHIEGSLEAETLVTLARRNGIALPSYDPDVLRARYVFDDLQSFLDIYYEHIAVVRTAEDFYDLGRAYLTRASAAGVRHAEMFVDLQSHTARGIAPAAVFEGLGAAIRDSRADTGISSALILSFLRDLGPEAAASTLSAALPFRDSFIGVGLDSAEVGYPPSLFEAVYRRAAAEGLHRVAHAGEEGGPDYVWEALDVLGVERIDHGNRAMEDPALVSRLRDAQVPITVCPLSNVALKTGPADLADHILPAMLAEGLLVSINSDDPAYFGGYVDDNFDAIRRSLSFDSGQLAELARNSFESAFLTDAEKAAFIAEIAETADVRS</sequence>
<dbReference type="InterPro" id="IPR001365">
    <property type="entry name" value="A_deaminase_dom"/>
</dbReference>
<dbReference type="HAMAP" id="MF_01962">
    <property type="entry name" value="Adenine_deaminase"/>
    <property type="match status" value="1"/>
</dbReference>
<dbReference type="InterPro" id="IPR006330">
    <property type="entry name" value="Ado/ade_deaminase"/>
</dbReference>
<comment type="function">
    <text evidence="7">Catalyzes the hydrolytic deamination of adenine to hypoxanthine. Plays an important role in the purine salvage pathway and in nitrogen catabolism.</text>
</comment>
<name>A0A2V1HT50_9MICO</name>
<organism evidence="9 10">
    <name type="scientific">Amnibacterium flavum</name>
    <dbReference type="NCBI Taxonomy" id="2173173"/>
    <lineage>
        <taxon>Bacteria</taxon>
        <taxon>Bacillati</taxon>
        <taxon>Actinomycetota</taxon>
        <taxon>Actinomycetes</taxon>
        <taxon>Micrococcales</taxon>
        <taxon>Microbacteriaceae</taxon>
        <taxon>Amnibacterium</taxon>
    </lineage>
</organism>
<evidence type="ECO:0000256" key="2">
    <source>
        <dbReference type="ARBA" id="ARBA00022490"/>
    </source>
</evidence>
<accession>A0A2V1HT50</accession>
<dbReference type="Proteomes" id="UP000244893">
    <property type="component" value="Unassembled WGS sequence"/>
</dbReference>
<feature type="domain" description="Adenosine deaminase" evidence="8">
    <location>
        <begin position="2"/>
        <end position="316"/>
    </location>
</feature>
<keyword evidence="4 7" id="KW-0378">Hydrolase</keyword>
<dbReference type="GO" id="GO:0005829">
    <property type="term" value="C:cytosol"/>
    <property type="evidence" value="ECO:0007669"/>
    <property type="project" value="TreeGrafter"/>
</dbReference>
<comment type="similarity">
    <text evidence="7">Belongs to the metallo-dependent hydrolases superfamily. Adenosine and AMP deaminases family. Adenine deaminase type 2 subfamily.</text>
</comment>
<evidence type="ECO:0000256" key="6">
    <source>
        <dbReference type="ARBA" id="ARBA00023080"/>
    </source>
</evidence>
<comment type="caution">
    <text evidence="9">The sequence shown here is derived from an EMBL/GenBank/DDBJ whole genome shotgun (WGS) entry which is preliminary data.</text>
</comment>